<organism evidence="1">
    <name type="scientific">uncultured Caudovirales phage</name>
    <dbReference type="NCBI Taxonomy" id="2100421"/>
    <lineage>
        <taxon>Viruses</taxon>
        <taxon>Duplodnaviria</taxon>
        <taxon>Heunggongvirae</taxon>
        <taxon>Uroviricota</taxon>
        <taxon>Caudoviricetes</taxon>
        <taxon>Peduoviridae</taxon>
        <taxon>Maltschvirus</taxon>
        <taxon>Maltschvirus maltsch</taxon>
    </lineage>
</organism>
<evidence type="ECO:0000313" key="1">
    <source>
        <dbReference type="EMBL" id="CAB4127478.1"/>
    </source>
</evidence>
<proteinExistence type="predicted"/>
<name>A0A6J5KY44_9CAUD</name>
<gene>
    <name evidence="1" type="ORF">UFOVP84_207</name>
</gene>
<accession>A0A6J5KY44</accession>
<dbReference type="EMBL" id="LR796208">
    <property type="protein sequence ID" value="CAB4127478.1"/>
    <property type="molecule type" value="Genomic_DNA"/>
</dbReference>
<reference evidence="1" key="1">
    <citation type="submission" date="2020-04" db="EMBL/GenBank/DDBJ databases">
        <authorList>
            <person name="Chiriac C."/>
            <person name="Salcher M."/>
            <person name="Ghai R."/>
            <person name="Kavagutti S V."/>
        </authorList>
    </citation>
    <scope>NUCLEOTIDE SEQUENCE</scope>
</reference>
<sequence length="89" mass="10469">MSYSRWIHSNWYSFYHSTPVGTPKEGQILSLWHVTEHHDFTYKQLLSMGEGKLRSLYPEATDDDIIEAMDIIKQFKKDVNNEFSGDDLK</sequence>
<protein>
    <submittedName>
        <fullName evidence="1">Uncharacterized protein</fullName>
    </submittedName>
</protein>